<protein>
    <recommendedName>
        <fullName evidence="4">SGNH hydrolase-type esterase domain-containing protein</fullName>
    </recommendedName>
</protein>
<evidence type="ECO:0000256" key="1">
    <source>
        <dbReference type="PIRSR" id="PIRSR637460-2"/>
    </source>
</evidence>
<reference evidence="5 6" key="1">
    <citation type="submission" date="2016-02" db="EMBL/GenBank/DDBJ databases">
        <title>Complete genome of Sinomonas atrocyanea KCTC 3377.</title>
        <authorList>
            <person name="Kim K.M."/>
        </authorList>
    </citation>
    <scope>NUCLEOTIDE SEQUENCE [LARGE SCALE GENOMIC DNA]</scope>
    <source>
        <strain evidence="5 6">KCTC 3377</strain>
    </source>
</reference>
<dbReference type="RefSeq" id="WP_157089138.1">
    <property type="nucleotide sequence ID" value="NZ_BMKT01000005.1"/>
</dbReference>
<organism evidence="5 6">
    <name type="scientific">Sinomonas atrocyanea</name>
    <dbReference type="NCBI Taxonomy" id="37927"/>
    <lineage>
        <taxon>Bacteria</taxon>
        <taxon>Bacillati</taxon>
        <taxon>Actinomycetota</taxon>
        <taxon>Actinomycetes</taxon>
        <taxon>Micrococcales</taxon>
        <taxon>Micrococcaceae</taxon>
        <taxon>Sinomonas</taxon>
    </lineage>
</organism>
<evidence type="ECO:0000313" key="5">
    <source>
        <dbReference type="EMBL" id="AMM33880.1"/>
    </source>
</evidence>
<gene>
    <name evidence="5" type="ORF">SA2016_3216</name>
</gene>
<dbReference type="Gene3D" id="3.40.50.1110">
    <property type="entry name" value="SGNH hydrolase"/>
    <property type="match status" value="1"/>
</dbReference>
<dbReference type="PANTHER" id="PTHR37981:SF1">
    <property type="entry name" value="SGNH HYDROLASE-TYPE ESTERASE DOMAIN-CONTAINING PROTEIN"/>
    <property type="match status" value="1"/>
</dbReference>
<feature type="signal peptide" evidence="3">
    <location>
        <begin position="1"/>
        <end position="33"/>
    </location>
</feature>
<evidence type="ECO:0000256" key="2">
    <source>
        <dbReference type="SAM" id="MobiDB-lite"/>
    </source>
</evidence>
<keyword evidence="1" id="KW-1015">Disulfide bond</keyword>
<feature type="disulfide bond" evidence="1">
    <location>
        <begin position="158"/>
        <end position="166"/>
    </location>
</feature>
<dbReference type="InterPro" id="IPR013830">
    <property type="entry name" value="SGNH_hydro"/>
</dbReference>
<feature type="disulfide bond" evidence="1">
    <location>
        <begin position="79"/>
        <end position="105"/>
    </location>
</feature>
<feature type="compositionally biased region" description="Low complexity" evidence="2">
    <location>
        <begin position="224"/>
        <end position="235"/>
    </location>
</feature>
<dbReference type="InterPro" id="IPR006311">
    <property type="entry name" value="TAT_signal"/>
</dbReference>
<dbReference type="GO" id="GO:0006629">
    <property type="term" value="P:lipid metabolic process"/>
    <property type="evidence" value="ECO:0007669"/>
    <property type="project" value="TreeGrafter"/>
</dbReference>
<dbReference type="InterPro" id="IPR037460">
    <property type="entry name" value="SEST-like"/>
</dbReference>
<dbReference type="InterPro" id="IPR036514">
    <property type="entry name" value="SGNH_hydro_sf"/>
</dbReference>
<evidence type="ECO:0000256" key="3">
    <source>
        <dbReference type="SAM" id="SignalP"/>
    </source>
</evidence>
<sequence length="253" mass="25028" precursor="true">MPLSLKLPRRTLAAGAALLVAGAGAVSAAPATAAPPPSVPAASSTPHVSYVNLGDSYAAGWGADAPAASVNPDVGWGNCLVGGRPDEVTLLSELKNVSLAGDFACTGATVGTNTTGRPTIGEEIAAASAARKLTTTTNLVTVSAGGNDIDFGTIIGVCARGTLGDCQQAAAAALLKAQQIDVAGTVAAIHAAAKHAVVAWVGYPHLFAAMAVGSCLLRRRRSSTRAPTRSTPNSPALSGRRAAPRASGPSTST</sequence>
<keyword evidence="6" id="KW-1185">Reference proteome</keyword>
<dbReference type="KEGG" id="satk:SA2016_3216"/>
<accession>A0A127A345</accession>
<dbReference type="Proteomes" id="UP000070134">
    <property type="component" value="Chromosome"/>
</dbReference>
<feature type="chain" id="PRO_5007445559" description="SGNH hydrolase-type esterase domain-containing protein" evidence="3">
    <location>
        <begin position="34"/>
        <end position="253"/>
    </location>
</feature>
<dbReference type="GO" id="GO:0016788">
    <property type="term" value="F:hydrolase activity, acting on ester bonds"/>
    <property type="evidence" value="ECO:0007669"/>
    <property type="project" value="InterPro"/>
</dbReference>
<feature type="domain" description="SGNH hydrolase-type esterase" evidence="4">
    <location>
        <begin position="53"/>
        <end position="206"/>
    </location>
</feature>
<evidence type="ECO:0000313" key="6">
    <source>
        <dbReference type="Proteomes" id="UP000070134"/>
    </source>
</evidence>
<dbReference type="EMBL" id="CP014518">
    <property type="protein sequence ID" value="AMM33880.1"/>
    <property type="molecule type" value="Genomic_DNA"/>
</dbReference>
<dbReference type="PROSITE" id="PS51318">
    <property type="entry name" value="TAT"/>
    <property type="match status" value="1"/>
</dbReference>
<feature type="region of interest" description="Disordered" evidence="2">
    <location>
        <begin position="220"/>
        <end position="253"/>
    </location>
</feature>
<keyword evidence="3" id="KW-0732">Signal</keyword>
<proteinExistence type="predicted"/>
<dbReference type="STRING" id="37927.SA2016_3216"/>
<evidence type="ECO:0000259" key="4">
    <source>
        <dbReference type="Pfam" id="PF13472"/>
    </source>
</evidence>
<dbReference type="SUPFAM" id="SSF52266">
    <property type="entry name" value="SGNH hydrolase"/>
    <property type="match status" value="1"/>
</dbReference>
<name>A0A127A345_9MICC</name>
<dbReference type="AlphaFoldDB" id="A0A127A345"/>
<dbReference type="Pfam" id="PF13472">
    <property type="entry name" value="Lipase_GDSL_2"/>
    <property type="match status" value="1"/>
</dbReference>
<dbReference type="PANTHER" id="PTHR37981">
    <property type="entry name" value="LIPASE 2"/>
    <property type="match status" value="1"/>
</dbReference>